<proteinExistence type="predicted"/>
<dbReference type="InterPro" id="IPR032808">
    <property type="entry name" value="DoxX"/>
</dbReference>
<feature type="transmembrane region" description="Helical" evidence="5">
    <location>
        <begin position="31"/>
        <end position="50"/>
    </location>
</feature>
<evidence type="ECO:0000313" key="7">
    <source>
        <dbReference type="Proteomes" id="UP000634229"/>
    </source>
</evidence>
<dbReference type="Proteomes" id="UP000634229">
    <property type="component" value="Unassembled WGS sequence"/>
</dbReference>
<evidence type="ECO:0000256" key="5">
    <source>
        <dbReference type="SAM" id="Phobius"/>
    </source>
</evidence>
<keyword evidence="2 5" id="KW-0812">Transmembrane</keyword>
<accession>A0ABS1NNV3</accession>
<dbReference type="PANTHER" id="PTHR36974">
    <property type="entry name" value="MEMBRANE PROTEIN-RELATED"/>
    <property type="match status" value="1"/>
</dbReference>
<reference evidence="6 7" key="1">
    <citation type="submission" date="2021-01" db="EMBL/GenBank/DDBJ databases">
        <title>WGS of actinomycetes isolated from Thailand.</title>
        <authorList>
            <person name="Thawai C."/>
        </authorList>
    </citation>
    <scope>NUCLEOTIDE SEQUENCE [LARGE SCALE GENOMIC DNA]</scope>
    <source>
        <strain evidence="6 7">CA1R205</strain>
    </source>
</reference>
<evidence type="ECO:0000313" key="6">
    <source>
        <dbReference type="EMBL" id="MBL1101709.1"/>
    </source>
</evidence>
<evidence type="ECO:0000256" key="2">
    <source>
        <dbReference type="ARBA" id="ARBA00022692"/>
    </source>
</evidence>
<dbReference type="RefSeq" id="WP_201881445.1">
    <property type="nucleotide sequence ID" value="NZ_JAERRF010000032.1"/>
</dbReference>
<evidence type="ECO:0000256" key="3">
    <source>
        <dbReference type="ARBA" id="ARBA00022989"/>
    </source>
</evidence>
<protein>
    <submittedName>
        <fullName evidence="6">DoxX family membrane protein</fullName>
    </submittedName>
</protein>
<feature type="transmembrane region" description="Helical" evidence="5">
    <location>
        <begin position="62"/>
        <end position="86"/>
    </location>
</feature>
<organism evidence="6 7">
    <name type="scientific">Streptomyces coffeae</name>
    <dbReference type="NCBI Taxonomy" id="621382"/>
    <lineage>
        <taxon>Bacteria</taxon>
        <taxon>Bacillati</taxon>
        <taxon>Actinomycetota</taxon>
        <taxon>Actinomycetes</taxon>
        <taxon>Kitasatosporales</taxon>
        <taxon>Streptomycetaceae</taxon>
        <taxon>Streptomyces</taxon>
    </lineage>
</organism>
<gene>
    <name evidence="6" type="ORF">JK363_34685</name>
</gene>
<name>A0ABS1NNV3_9ACTN</name>
<comment type="subcellular location">
    <subcellularLocation>
        <location evidence="1">Membrane</location>
        <topology evidence="1">Multi-pass membrane protein</topology>
    </subcellularLocation>
</comment>
<feature type="transmembrane region" description="Helical" evidence="5">
    <location>
        <begin position="92"/>
        <end position="111"/>
    </location>
</feature>
<comment type="caution">
    <text evidence="6">The sequence shown here is derived from an EMBL/GenBank/DDBJ whole genome shotgun (WGS) entry which is preliminary data.</text>
</comment>
<keyword evidence="3 5" id="KW-1133">Transmembrane helix</keyword>
<sequence>MEPLLTLAAITGLLLLVGALGAARLRRPAVALRGGLAAMFALTGGAHFIGMREQLIAMVPPALPFPGLLVTLSGIAELTCAIGLLWSKTTRASAAVLGLLLVVMFPANVYAAGGDVPWWDQLGPRTATQLLFLAATVTVLVRHGRPARRYGGS</sequence>
<evidence type="ECO:0000256" key="1">
    <source>
        <dbReference type="ARBA" id="ARBA00004141"/>
    </source>
</evidence>
<dbReference type="PANTHER" id="PTHR36974:SF1">
    <property type="entry name" value="DOXX FAMILY MEMBRANE PROTEIN"/>
    <property type="match status" value="1"/>
</dbReference>
<evidence type="ECO:0000256" key="4">
    <source>
        <dbReference type="ARBA" id="ARBA00023136"/>
    </source>
</evidence>
<dbReference type="EMBL" id="JAERRF010000032">
    <property type="protein sequence ID" value="MBL1101709.1"/>
    <property type="molecule type" value="Genomic_DNA"/>
</dbReference>
<keyword evidence="4 5" id="KW-0472">Membrane</keyword>
<keyword evidence="7" id="KW-1185">Reference proteome</keyword>
<dbReference type="Pfam" id="PF07681">
    <property type="entry name" value="DoxX"/>
    <property type="match status" value="1"/>
</dbReference>